<dbReference type="Pfam" id="PF08447">
    <property type="entry name" value="PAS_3"/>
    <property type="match status" value="1"/>
</dbReference>
<dbReference type="Pfam" id="PF00990">
    <property type="entry name" value="GGDEF"/>
    <property type="match status" value="1"/>
</dbReference>
<keyword evidence="6" id="KW-1185">Reference proteome</keyword>
<evidence type="ECO:0000313" key="5">
    <source>
        <dbReference type="EMBL" id="QKE91414.1"/>
    </source>
</evidence>
<feature type="domain" description="PAC" evidence="2">
    <location>
        <begin position="218"/>
        <end position="269"/>
    </location>
</feature>
<dbReference type="InterPro" id="IPR052155">
    <property type="entry name" value="Biofilm_reg_signaling"/>
</dbReference>
<dbReference type="CDD" id="cd01949">
    <property type="entry name" value="GGDEF"/>
    <property type="match status" value="1"/>
</dbReference>
<dbReference type="InterPro" id="IPR001633">
    <property type="entry name" value="EAL_dom"/>
</dbReference>
<dbReference type="PROSITE" id="PS50883">
    <property type="entry name" value="EAL"/>
    <property type="match status" value="1"/>
</dbReference>
<dbReference type="SUPFAM" id="SSF55785">
    <property type="entry name" value="PYP-like sensor domain (PAS domain)"/>
    <property type="match status" value="2"/>
</dbReference>
<dbReference type="PROSITE" id="PS50113">
    <property type="entry name" value="PAC"/>
    <property type="match status" value="2"/>
</dbReference>
<reference evidence="5 6" key="1">
    <citation type="journal article" date="2014" name="World J. Microbiol. Biotechnol.">
        <title>Biodiversity and physiological characteristics of Antarctic and Arctic lichens-associated bacteria.</title>
        <authorList>
            <person name="Lee Y.M."/>
            <person name="Kim E.H."/>
            <person name="Lee H.K."/>
            <person name="Hong S.G."/>
        </authorList>
    </citation>
    <scope>NUCLEOTIDE SEQUENCE [LARGE SCALE GENOMIC DNA]</scope>
    <source>
        <strain evidence="5 6">PAMC 26569</strain>
    </source>
</reference>
<proteinExistence type="predicted"/>
<dbReference type="PROSITE" id="PS50887">
    <property type="entry name" value="GGDEF"/>
    <property type="match status" value="1"/>
</dbReference>
<dbReference type="InterPro" id="IPR035919">
    <property type="entry name" value="EAL_sf"/>
</dbReference>
<dbReference type="Proteomes" id="UP000500767">
    <property type="component" value="Chromosome"/>
</dbReference>
<dbReference type="InterPro" id="IPR000160">
    <property type="entry name" value="GGDEF_dom"/>
</dbReference>
<name>A0A6M8HSE7_9PROT</name>
<dbReference type="SMART" id="SM00052">
    <property type="entry name" value="EAL"/>
    <property type="match status" value="1"/>
</dbReference>
<dbReference type="SMART" id="SM00086">
    <property type="entry name" value="PAC"/>
    <property type="match status" value="2"/>
</dbReference>
<evidence type="ECO:0000259" key="3">
    <source>
        <dbReference type="PROSITE" id="PS50883"/>
    </source>
</evidence>
<dbReference type="KEGG" id="lck:HN018_16405"/>
<dbReference type="PANTHER" id="PTHR44757">
    <property type="entry name" value="DIGUANYLATE CYCLASE DGCP"/>
    <property type="match status" value="1"/>
</dbReference>
<dbReference type="InterPro" id="IPR043128">
    <property type="entry name" value="Rev_trsase/Diguanyl_cyclase"/>
</dbReference>
<dbReference type="AlphaFoldDB" id="A0A6M8HSE7"/>
<feature type="domain" description="EAL" evidence="3">
    <location>
        <begin position="451"/>
        <end position="705"/>
    </location>
</feature>
<dbReference type="CDD" id="cd00130">
    <property type="entry name" value="PAS"/>
    <property type="match status" value="2"/>
</dbReference>
<dbReference type="InterPro" id="IPR013655">
    <property type="entry name" value="PAS_fold_3"/>
</dbReference>
<dbReference type="Gene3D" id="3.20.20.450">
    <property type="entry name" value="EAL domain"/>
    <property type="match status" value="1"/>
</dbReference>
<gene>
    <name evidence="5" type="ORF">HN018_16405</name>
</gene>
<accession>A0A6M8HSE7</accession>
<dbReference type="SMART" id="SM00267">
    <property type="entry name" value="GGDEF"/>
    <property type="match status" value="1"/>
</dbReference>
<organism evidence="5 6">
    <name type="scientific">Lichenicola cladoniae</name>
    <dbReference type="NCBI Taxonomy" id="1484109"/>
    <lineage>
        <taxon>Bacteria</taxon>
        <taxon>Pseudomonadati</taxon>
        <taxon>Pseudomonadota</taxon>
        <taxon>Alphaproteobacteria</taxon>
        <taxon>Acetobacterales</taxon>
        <taxon>Acetobacteraceae</taxon>
        <taxon>Lichenicola</taxon>
    </lineage>
</organism>
<dbReference type="Gene3D" id="3.30.70.270">
    <property type="match status" value="1"/>
</dbReference>
<evidence type="ECO:0000313" key="6">
    <source>
        <dbReference type="Proteomes" id="UP000500767"/>
    </source>
</evidence>
<dbReference type="SUPFAM" id="SSF141868">
    <property type="entry name" value="EAL domain-like"/>
    <property type="match status" value="1"/>
</dbReference>
<feature type="domain" description="PAS" evidence="1">
    <location>
        <begin position="37"/>
        <end position="62"/>
    </location>
</feature>
<sequence length="716" mass="78985">MPRRNTGQEPADPGLDGYAALAATSHAVIVTDATRPDGPIVFANDAFRLLTGYSQAEILGRNCRFLQGVDTDPLAVAEIRLAVASGQSLNRRILNYHKDGTSFWNDLTIDPIHDAAGQVTGFIGLQMNSDAIHPADEARTVAESELRGIASDIPGYIFRRVMRTDATIEMVYCSPSLSRMLGITQADATKSFYDYVHPDDHGALNTAIRSSAADMSVFREEFRLVSKTGTVHWLRSEAPPRRTDDGEIVWDGIAIEISAEKRWKTEIAQLALSDPLTGLLTREAWWQAMTMRMNTASDDANRFALFYIDIQAFRDLNDTLGQRRCDDILREIAQRLAAHALSGEGIAGRLGGDEFAVLVPVSAHDDALPLLADALIAALALPMQIGKRSLAIRTCIGATLYESRNSTGAADKDFAIELMIQAELALRWAKQPGCSGYVLYSRSQDDRFHNQAILARSLERAIDDDELELHYQPVVDLASGRIVSAEALVRWNHPTLGLQRPDLFVPIAEKSGLIVQLGRWVLNQAMRQRTAWLNAGLMPPPIAINVSGNQLLDTAFVEFAKQALATQNADARDFEIELTEGQLIEASPQIMSSLHALRTMGFTIAIDDFGSGHATFRYLRDFPVDKVKIDQMFVRKLVVGSSDALIIRAIISLARGMEIEFVAEGIETEMQREFLQREGCRIGQGYLFSVPLVAEDFAWLLANDCRLPLSAPTEDS</sequence>
<protein>
    <submittedName>
        <fullName evidence="5">EAL domain-containing protein</fullName>
    </submittedName>
</protein>
<evidence type="ECO:0000259" key="1">
    <source>
        <dbReference type="PROSITE" id="PS50112"/>
    </source>
</evidence>
<feature type="domain" description="GGDEF" evidence="4">
    <location>
        <begin position="301"/>
        <end position="442"/>
    </location>
</feature>
<dbReference type="EMBL" id="CP053708">
    <property type="protein sequence ID" value="QKE91414.1"/>
    <property type="molecule type" value="Genomic_DNA"/>
</dbReference>
<dbReference type="InterPro" id="IPR000700">
    <property type="entry name" value="PAS-assoc_C"/>
</dbReference>
<dbReference type="NCBIfam" id="TIGR00229">
    <property type="entry name" value="sensory_box"/>
    <property type="match status" value="2"/>
</dbReference>
<dbReference type="InterPro" id="IPR029787">
    <property type="entry name" value="Nucleotide_cyclase"/>
</dbReference>
<dbReference type="PANTHER" id="PTHR44757:SF2">
    <property type="entry name" value="BIOFILM ARCHITECTURE MAINTENANCE PROTEIN MBAA"/>
    <property type="match status" value="1"/>
</dbReference>
<dbReference type="SMART" id="SM00091">
    <property type="entry name" value="PAS"/>
    <property type="match status" value="2"/>
</dbReference>
<dbReference type="NCBIfam" id="TIGR00254">
    <property type="entry name" value="GGDEF"/>
    <property type="match status" value="1"/>
</dbReference>
<dbReference type="Pfam" id="PF13426">
    <property type="entry name" value="PAS_9"/>
    <property type="match status" value="1"/>
</dbReference>
<evidence type="ECO:0000259" key="2">
    <source>
        <dbReference type="PROSITE" id="PS50113"/>
    </source>
</evidence>
<dbReference type="InterPro" id="IPR035965">
    <property type="entry name" value="PAS-like_dom_sf"/>
</dbReference>
<feature type="domain" description="PAS" evidence="1">
    <location>
        <begin position="161"/>
        <end position="215"/>
    </location>
</feature>
<dbReference type="SUPFAM" id="SSF55073">
    <property type="entry name" value="Nucleotide cyclase"/>
    <property type="match status" value="1"/>
</dbReference>
<dbReference type="InterPro" id="IPR000014">
    <property type="entry name" value="PAS"/>
</dbReference>
<dbReference type="Gene3D" id="3.30.450.20">
    <property type="entry name" value="PAS domain"/>
    <property type="match status" value="2"/>
</dbReference>
<dbReference type="InterPro" id="IPR001610">
    <property type="entry name" value="PAC"/>
</dbReference>
<evidence type="ECO:0000259" key="4">
    <source>
        <dbReference type="PROSITE" id="PS50887"/>
    </source>
</evidence>
<dbReference type="CDD" id="cd01948">
    <property type="entry name" value="EAL"/>
    <property type="match status" value="1"/>
</dbReference>
<dbReference type="Pfam" id="PF00563">
    <property type="entry name" value="EAL"/>
    <property type="match status" value="1"/>
</dbReference>
<dbReference type="RefSeq" id="WP_171833064.1">
    <property type="nucleotide sequence ID" value="NZ_CP053708.1"/>
</dbReference>
<feature type="domain" description="PAC" evidence="2">
    <location>
        <begin position="87"/>
        <end position="141"/>
    </location>
</feature>
<dbReference type="PROSITE" id="PS50112">
    <property type="entry name" value="PAS"/>
    <property type="match status" value="2"/>
</dbReference>